<feature type="region of interest" description="Disordered" evidence="1">
    <location>
        <begin position="27"/>
        <end position="46"/>
    </location>
</feature>
<dbReference type="EMBL" id="BAABEO010000009">
    <property type="protein sequence ID" value="GAA3676394.1"/>
    <property type="molecule type" value="Genomic_DNA"/>
</dbReference>
<organism evidence="2 3">
    <name type="scientific">Arthrobacter ginkgonis</name>
    <dbReference type="NCBI Taxonomy" id="1630594"/>
    <lineage>
        <taxon>Bacteria</taxon>
        <taxon>Bacillati</taxon>
        <taxon>Actinomycetota</taxon>
        <taxon>Actinomycetes</taxon>
        <taxon>Micrococcales</taxon>
        <taxon>Micrococcaceae</taxon>
        <taxon>Arthrobacter</taxon>
    </lineage>
</organism>
<keyword evidence="3" id="KW-1185">Reference proteome</keyword>
<accession>A0ABP7C3U1</accession>
<gene>
    <name evidence="2" type="ORF">GCM10023081_13350</name>
</gene>
<proteinExistence type="predicted"/>
<evidence type="ECO:0000313" key="2">
    <source>
        <dbReference type="EMBL" id="GAA3676394.1"/>
    </source>
</evidence>
<comment type="caution">
    <text evidence="2">The sequence shown here is derived from an EMBL/GenBank/DDBJ whole genome shotgun (WGS) entry which is preliminary data.</text>
</comment>
<reference evidence="3" key="1">
    <citation type="journal article" date="2019" name="Int. J. Syst. Evol. Microbiol.">
        <title>The Global Catalogue of Microorganisms (GCM) 10K type strain sequencing project: providing services to taxonomists for standard genome sequencing and annotation.</title>
        <authorList>
            <consortium name="The Broad Institute Genomics Platform"/>
            <consortium name="The Broad Institute Genome Sequencing Center for Infectious Disease"/>
            <person name="Wu L."/>
            <person name="Ma J."/>
        </authorList>
    </citation>
    <scope>NUCLEOTIDE SEQUENCE [LARGE SCALE GENOMIC DNA]</scope>
    <source>
        <strain evidence="3">JCM 30742</strain>
    </source>
</reference>
<name>A0ABP7C3U1_9MICC</name>
<sequence>MPGAGRLHIPSRPMFRRGVGAYSRSMRRPEKCPRCGSGSIAEAEEQRWDEDVADQLMDDDLESAEAPAWEEHRQDMPFVMRRVRWTCQNCGWTETGFSVAKPELGPDKER</sequence>
<evidence type="ECO:0000313" key="3">
    <source>
        <dbReference type="Proteomes" id="UP001500752"/>
    </source>
</evidence>
<evidence type="ECO:0000256" key="1">
    <source>
        <dbReference type="SAM" id="MobiDB-lite"/>
    </source>
</evidence>
<dbReference type="Proteomes" id="UP001500752">
    <property type="component" value="Unassembled WGS sequence"/>
</dbReference>
<protein>
    <submittedName>
        <fullName evidence="2">Uncharacterized protein</fullName>
    </submittedName>
</protein>